<dbReference type="AlphaFoldDB" id="A0A4R6B2T8"/>
<dbReference type="Pfam" id="PF07700">
    <property type="entry name" value="HNOB"/>
    <property type="match status" value="1"/>
</dbReference>
<dbReference type="RefSeq" id="WP_133341856.1">
    <property type="nucleotide sequence ID" value="NZ_SMZO01000008.1"/>
</dbReference>
<evidence type="ECO:0000313" key="2">
    <source>
        <dbReference type="EMBL" id="TDL90515.1"/>
    </source>
</evidence>
<keyword evidence="3" id="KW-1185">Reference proteome</keyword>
<reference evidence="2 3" key="1">
    <citation type="submission" date="2019-03" db="EMBL/GenBank/DDBJ databases">
        <title>Rhodobacteraceae bacterium SM1902, a new member of the family Rhodobacteraceae isolated from Yantai.</title>
        <authorList>
            <person name="Sun Y."/>
        </authorList>
    </citation>
    <scope>NUCLEOTIDE SEQUENCE [LARGE SCALE GENOMIC DNA]</scope>
    <source>
        <strain evidence="2 3">SM1902</strain>
    </source>
</reference>
<dbReference type="InterPro" id="IPR038158">
    <property type="entry name" value="H-NOX_domain_sf"/>
</dbReference>
<gene>
    <name evidence="2" type="ORF">E2L05_05295</name>
</gene>
<dbReference type="InterPro" id="IPR011644">
    <property type="entry name" value="Heme_NO-bd"/>
</dbReference>
<comment type="caution">
    <text evidence="2">The sequence shown here is derived from an EMBL/GenBank/DDBJ whole genome shotgun (WGS) entry which is preliminary data.</text>
</comment>
<dbReference type="InterPro" id="IPR024096">
    <property type="entry name" value="NO_sig/Golgi_transp_ligand-bd"/>
</dbReference>
<dbReference type="GO" id="GO:0020037">
    <property type="term" value="F:heme binding"/>
    <property type="evidence" value="ECO:0007669"/>
    <property type="project" value="InterPro"/>
</dbReference>
<accession>A0A4R6B2T8</accession>
<sequence>MKGVVFVELLSMAESAFGEDVVDNVLDKADLENGGAYTTVGNYPCEELVKIVQAFSDHSGLSPEVLQRKFGHWMMEFFAQHYGGFFEGKEGSLEMLEAVDGEIHVEVRKLYPDAELPRFDARRVNDTELELLYSSPRPLVEFCHGLIEACVDRFGESGSIDIDPTVKPGNKNSTMFNIKLNEQ</sequence>
<protein>
    <submittedName>
        <fullName evidence="2">Guanylate cyclase</fullName>
    </submittedName>
</protein>
<organism evidence="2 3">
    <name type="scientific">Meridianimarinicoccus aquatilis</name>
    <dbReference type="NCBI Taxonomy" id="2552766"/>
    <lineage>
        <taxon>Bacteria</taxon>
        <taxon>Pseudomonadati</taxon>
        <taxon>Pseudomonadota</taxon>
        <taxon>Alphaproteobacteria</taxon>
        <taxon>Rhodobacterales</taxon>
        <taxon>Paracoccaceae</taxon>
        <taxon>Meridianimarinicoccus</taxon>
    </lineage>
</organism>
<feature type="domain" description="Heme NO-binding" evidence="1">
    <location>
        <begin position="2"/>
        <end position="159"/>
    </location>
</feature>
<name>A0A4R6B2T8_9RHOB</name>
<dbReference type="SUPFAM" id="SSF111126">
    <property type="entry name" value="Ligand-binding domain in the NO signalling and Golgi transport"/>
    <property type="match status" value="1"/>
</dbReference>
<dbReference type="Gene3D" id="3.90.1520.10">
    <property type="entry name" value="H-NOX domain"/>
    <property type="match status" value="1"/>
</dbReference>
<dbReference type="OrthoDB" id="7266652at2"/>
<proteinExistence type="predicted"/>
<dbReference type="Proteomes" id="UP000294562">
    <property type="component" value="Unassembled WGS sequence"/>
</dbReference>
<evidence type="ECO:0000313" key="3">
    <source>
        <dbReference type="Proteomes" id="UP000294562"/>
    </source>
</evidence>
<dbReference type="EMBL" id="SMZO01000008">
    <property type="protein sequence ID" value="TDL90515.1"/>
    <property type="molecule type" value="Genomic_DNA"/>
</dbReference>
<evidence type="ECO:0000259" key="1">
    <source>
        <dbReference type="Pfam" id="PF07700"/>
    </source>
</evidence>